<dbReference type="SUPFAM" id="SSF53187">
    <property type="entry name" value="Zn-dependent exopeptidases"/>
    <property type="match status" value="1"/>
</dbReference>
<feature type="signal peptide" evidence="1">
    <location>
        <begin position="1"/>
        <end position="20"/>
    </location>
</feature>
<evidence type="ECO:0000313" key="4">
    <source>
        <dbReference type="Proteomes" id="UP000002875"/>
    </source>
</evidence>
<dbReference type="Pfam" id="PF07687">
    <property type="entry name" value="M20_dimer"/>
    <property type="match status" value="1"/>
</dbReference>
<keyword evidence="1" id="KW-0732">Signal</keyword>
<organism evidence="3 4">
    <name type="scientific">Emticicia oligotrophica (strain DSM 17448 / CIP 109782 / MTCC 6937 / GPTSA100-15)</name>
    <dbReference type="NCBI Taxonomy" id="929562"/>
    <lineage>
        <taxon>Bacteria</taxon>
        <taxon>Pseudomonadati</taxon>
        <taxon>Bacteroidota</taxon>
        <taxon>Cytophagia</taxon>
        <taxon>Cytophagales</taxon>
        <taxon>Leadbetterellaceae</taxon>
        <taxon>Emticicia</taxon>
    </lineage>
</organism>
<dbReference type="PANTHER" id="PTHR30575">
    <property type="entry name" value="PEPTIDASE M20"/>
    <property type="match status" value="1"/>
</dbReference>
<dbReference type="NCBIfam" id="TIGR01891">
    <property type="entry name" value="amidohydrolases"/>
    <property type="match status" value="1"/>
</dbReference>
<evidence type="ECO:0000259" key="2">
    <source>
        <dbReference type="Pfam" id="PF07687"/>
    </source>
</evidence>
<accession>A0ABN4ANL2</accession>
<evidence type="ECO:0000256" key="1">
    <source>
        <dbReference type="SAM" id="SignalP"/>
    </source>
</evidence>
<dbReference type="Gene3D" id="3.40.630.10">
    <property type="entry name" value="Zn peptidases"/>
    <property type="match status" value="2"/>
</dbReference>
<feature type="domain" description="Peptidase M20 dimerisation" evidence="2">
    <location>
        <begin position="216"/>
        <end position="294"/>
    </location>
</feature>
<dbReference type="PANTHER" id="PTHR30575:SF0">
    <property type="entry name" value="XAA-ARG DIPEPTIDASE"/>
    <property type="match status" value="1"/>
</dbReference>
<keyword evidence="4" id="KW-1185">Reference proteome</keyword>
<dbReference type="Gene3D" id="3.30.70.360">
    <property type="match status" value="1"/>
</dbReference>
<dbReference type="InterPro" id="IPR036264">
    <property type="entry name" value="Bact_exopeptidase_dim_dom"/>
</dbReference>
<dbReference type="SUPFAM" id="SSF55031">
    <property type="entry name" value="Bacterial exopeptidase dimerisation domain"/>
    <property type="match status" value="1"/>
</dbReference>
<dbReference type="InterPro" id="IPR052030">
    <property type="entry name" value="Peptidase_M20/M20A_hydrolases"/>
</dbReference>
<reference evidence="3 4" key="1">
    <citation type="submission" date="2011-07" db="EMBL/GenBank/DDBJ databases">
        <title>The complete genome of chromosome of Emticicia oligotrophica DSM 17448.</title>
        <authorList>
            <consortium name="US DOE Joint Genome Institute (JGI-PGF)"/>
            <person name="Lucas S."/>
            <person name="Han J."/>
            <person name="Lapidus A."/>
            <person name="Bruce D."/>
            <person name="Goodwin L."/>
            <person name="Pitluck S."/>
            <person name="Peters L."/>
            <person name="Kyrpides N."/>
            <person name="Mavromatis K."/>
            <person name="Ivanova N."/>
            <person name="Ovchinnikova G."/>
            <person name="Teshima H."/>
            <person name="Detter J.C."/>
            <person name="Tapia R."/>
            <person name="Han C."/>
            <person name="Land M."/>
            <person name="Hauser L."/>
            <person name="Markowitz V."/>
            <person name="Cheng J.-F."/>
            <person name="Hugenholtz P."/>
            <person name="Woyke T."/>
            <person name="Wu D."/>
            <person name="Tindall B."/>
            <person name="Pomrenke H."/>
            <person name="Brambilla E."/>
            <person name="Klenk H.-P."/>
            <person name="Eisen J.A."/>
        </authorList>
    </citation>
    <scope>NUCLEOTIDE SEQUENCE [LARGE SCALE GENOMIC DNA]</scope>
    <source>
        <strain evidence="3 4">DSM 17448</strain>
    </source>
</reference>
<name>A0ABN4ANL2_EMTOG</name>
<dbReference type="InterPro" id="IPR017439">
    <property type="entry name" value="Amidohydrolase"/>
</dbReference>
<protein>
    <submittedName>
        <fullName evidence="3">Amidohydrolase</fullName>
    </submittedName>
</protein>
<gene>
    <name evidence="3" type="ordered locus">Emtol_2879</name>
</gene>
<dbReference type="RefSeq" id="WP_015029707.1">
    <property type="nucleotide sequence ID" value="NC_018748.1"/>
</dbReference>
<feature type="chain" id="PRO_5045354486" evidence="1">
    <location>
        <begin position="21"/>
        <end position="534"/>
    </location>
</feature>
<dbReference type="Proteomes" id="UP000002875">
    <property type="component" value="Chromosome"/>
</dbReference>
<dbReference type="InterPro" id="IPR011650">
    <property type="entry name" value="Peptidase_M20_dimer"/>
</dbReference>
<sequence>MKKTYLFIIVGLLASSMSFAQKKKAATAPPDKLELLKQEVIKKIDDRQKFTQEVNDMIFSFGELGFQEYETSKYLTNLLEKNGFTVERGVAGMPTAWIAKWGSGKPVIAIGSDIDCIPKASQKPGVAYKDPIVEGAPGHGEGHNSGQALNITAALALKELMEREKISGTLMLWPGVAEEQVGAKAIFVREGYFKDVDACIFTHVGDNLGVSWGDAGNNGLVSVKFHFEGEAAHAAGAPWRGRSALDAVELMDIGWNFKREHLETTQRSHYVISDGGDQPNVVPSKATVWYYFRDRTYPRIKKLFDSGIKIAEGAAMMTDTKFTYEILGSAWPGHFNKPIAETMYQNIKRVGLPQWSEDDQKLAKAAQKELKAPKIEGLATKLDTMSEPVYSPNIVRQGGSDDIADISWSLPTVVLRYPSNMPGMPGHHWANAITMATPIAHKGCTAGAKAEALTILDMLFKPEIIKNAWEYYNKEQTKEIKYTPLISKDDKPAIKLNKEIMEKFRPEMSKYYYDPTKYKTYLEQLGIKYPTVKE</sequence>
<evidence type="ECO:0000313" key="3">
    <source>
        <dbReference type="EMBL" id="AFK04012.1"/>
    </source>
</evidence>
<dbReference type="EMBL" id="CP002961">
    <property type="protein sequence ID" value="AFK04012.1"/>
    <property type="molecule type" value="Genomic_DNA"/>
</dbReference>
<proteinExistence type="predicted"/>